<name>A0A0F9W031_9ZZZZ</name>
<evidence type="ECO:0008006" key="2">
    <source>
        <dbReference type="Google" id="ProtNLM"/>
    </source>
</evidence>
<evidence type="ECO:0000313" key="1">
    <source>
        <dbReference type="EMBL" id="KKN79026.1"/>
    </source>
</evidence>
<dbReference type="EMBL" id="LAZR01000254">
    <property type="protein sequence ID" value="KKN79026.1"/>
    <property type="molecule type" value="Genomic_DNA"/>
</dbReference>
<organism evidence="1">
    <name type="scientific">marine sediment metagenome</name>
    <dbReference type="NCBI Taxonomy" id="412755"/>
    <lineage>
        <taxon>unclassified sequences</taxon>
        <taxon>metagenomes</taxon>
        <taxon>ecological metagenomes</taxon>
    </lineage>
</organism>
<sequence length="111" mass="12549">MVLFLFFVGHALADFALQPDVMAKLKSRKNKPDWIPDGQKYVPCWYYWLTAHSLIHGGVVALITGSVWLGIAELVVHWAADFAKCEGWTNPNGDQAIHGTSKIAWWVLWLI</sequence>
<accession>A0A0F9W031</accession>
<gene>
    <name evidence="1" type="ORF">LCGC14_0345020</name>
</gene>
<dbReference type="InterPro" id="IPR021737">
    <property type="entry name" value="Phage_phiKZ_Orf197"/>
</dbReference>
<comment type="caution">
    <text evidence="1">The sequence shown here is derived from an EMBL/GenBank/DDBJ whole genome shotgun (WGS) entry which is preliminary data.</text>
</comment>
<reference evidence="1" key="1">
    <citation type="journal article" date="2015" name="Nature">
        <title>Complex archaea that bridge the gap between prokaryotes and eukaryotes.</title>
        <authorList>
            <person name="Spang A."/>
            <person name="Saw J.H."/>
            <person name="Jorgensen S.L."/>
            <person name="Zaremba-Niedzwiedzka K."/>
            <person name="Martijn J."/>
            <person name="Lind A.E."/>
            <person name="van Eijk R."/>
            <person name="Schleper C."/>
            <person name="Guy L."/>
            <person name="Ettema T.J."/>
        </authorList>
    </citation>
    <scope>NUCLEOTIDE SEQUENCE</scope>
</reference>
<dbReference type="Pfam" id="PF11750">
    <property type="entry name" value="DUF3307"/>
    <property type="match status" value="1"/>
</dbReference>
<protein>
    <recommendedName>
        <fullName evidence="2">DUF3307 domain-containing protein</fullName>
    </recommendedName>
</protein>
<dbReference type="AlphaFoldDB" id="A0A0F9W031"/>
<proteinExistence type="predicted"/>